<dbReference type="EMBL" id="JAPFQO010000007">
    <property type="protein sequence ID" value="MCX2740548.1"/>
    <property type="molecule type" value="Genomic_DNA"/>
</dbReference>
<dbReference type="SMART" id="SM00554">
    <property type="entry name" value="FAS1"/>
    <property type="match status" value="1"/>
</dbReference>
<feature type="domain" description="FAS1" evidence="2">
    <location>
        <begin position="28"/>
        <end position="151"/>
    </location>
</feature>
<dbReference type="PANTHER" id="PTHR10900">
    <property type="entry name" value="PERIOSTIN-RELATED"/>
    <property type="match status" value="1"/>
</dbReference>
<dbReference type="PROSITE" id="PS50213">
    <property type="entry name" value="FAS1"/>
    <property type="match status" value="1"/>
</dbReference>
<dbReference type="InterPro" id="IPR036378">
    <property type="entry name" value="FAS1_dom_sf"/>
</dbReference>
<organism evidence="3 4">
    <name type="scientific">Pontibacter anaerobius</name>
    <dbReference type="NCBI Taxonomy" id="2993940"/>
    <lineage>
        <taxon>Bacteria</taxon>
        <taxon>Pseudomonadati</taxon>
        <taxon>Bacteroidota</taxon>
        <taxon>Cytophagia</taxon>
        <taxon>Cytophagales</taxon>
        <taxon>Hymenobacteraceae</taxon>
        <taxon>Pontibacter</taxon>
    </lineage>
</organism>
<evidence type="ECO:0000313" key="4">
    <source>
        <dbReference type="Proteomes" id="UP001207228"/>
    </source>
</evidence>
<reference evidence="3 4" key="1">
    <citation type="submission" date="2022-11" db="EMBL/GenBank/DDBJ databases">
        <title>The characterization of three novel Bacteroidetes species and genomic analysis of their roles in tidal elemental geochemical cycles.</title>
        <authorList>
            <person name="Ma K.-J."/>
        </authorList>
    </citation>
    <scope>NUCLEOTIDE SEQUENCE [LARGE SCALE GENOMIC DNA]</scope>
    <source>
        <strain evidence="3 4">M82</strain>
    </source>
</reference>
<protein>
    <submittedName>
        <fullName evidence="3">Fasciclin domain-containing protein</fullName>
    </submittedName>
</protein>
<dbReference type="PANTHER" id="PTHR10900:SF77">
    <property type="entry name" value="FI19380P1"/>
    <property type="match status" value="1"/>
</dbReference>
<comment type="caution">
    <text evidence="3">The sequence shown here is derived from an EMBL/GenBank/DDBJ whole genome shotgun (WGS) entry which is preliminary data.</text>
</comment>
<dbReference type="Gene3D" id="2.30.180.10">
    <property type="entry name" value="FAS1 domain"/>
    <property type="match status" value="1"/>
</dbReference>
<evidence type="ECO:0000256" key="1">
    <source>
        <dbReference type="SAM" id="SignalP"/>
    </source>
</evidence>
<keyword evidence="1" id="KW-0732">Signal</keyword>
<feature type="signal peptide" evidence="1">
    <location>
        <begin position="1"/>
        <end position="27"/>
    </location>
</feature>
<accession>A0ABT3RGN5</accession>
<name>A0ABT3RGN5_9BACT</name>
<dbReference type="RefSeq" id="WP_266052612.1">
    <property type="nucleotide sequence ID" value="NZ_JAPFQO010000007.1"/>
</dbReference>
<gene>
    <name evidence="3" type="ORF">OO017_11370</name>
</gene>
<dbReference type="InterPro" id="IPR050904">
    <property type="entry name" value="Adhesion/Biosynth-related"/>
</dbReference>
<dbReference type="InterPro" id="IPR000782">
    <property type="entry name" value="FAS1_domain"/>
</dbReference>
<feature type="chain" id="PRO_5045170949" evidence="1">
    <location>
        <begin position="28"/>
        <end position="153"/>
    </location>
</feature>
<dbReference type="SUPFAM" id="SSF82153">
    <property type="entry name" value="FAS1 domain"/>
    <property type="match status" value="1"/>
</dbReference>
<keyword evidence="4" id="KW-1185">Reference proteome</keyword>
<sequence>MKPTQKNTYLKLLLIVLFTVWGQAGQAQQDLSVMEYVIKERPVLAGLLTKAGFTPLLSGGTPVTLLAPPESALQSISNEPPERLRAILSSHILKGVHLEKDMKDGKRIQSVCSTSVTIYHKKGQTLVNGVSIQRPDVQVKNGVVHELSSILRI</sequence>
<proteinExistence type="predicted"/>
<dbReference type="Proteomes" id="UP001207228">
    <property type="component" value="Unassembled WGS sequence"/>
</dbReference>
<dbReference type="Pfam" id="PF02469">
    <property type="entry name" value="Fasciclin"/>
    <property type="match status" value="1"/>
</dbReference>
<evidence type="ECO:0000313" key="3">
    <source>
        <dbReference type="EMBL" id="MCX2740548.1"/>
    </source>
</evidence>
<evidence type="ECO:0000259" key="2">
    <source>
        <dbReference type="PROSITE" id="PS50213"/>
    </source>
</evidence>